<dbReference type="PANTHER" id="PTHR43194:SF2">
    <property type="entry name" value="PEROXISOMAL MEMBRANE PROTEIN LPX1"/>
    <property type="match status" value="1"/>
</dbReference>
<dbReference type="SUPFAM" id="SSF53474">
    <property type="entry name" value="alpha/beta-Hydrolases"/>
    <property type="match status" value="1"/>
</dbReference>
<keyword evidence="2" id="KW-0378">Hydrolase</keyword>
<organism evidence="2 3">
    <name type="scientific">Myceligenerans indicum</name>
    <dbReference type="NCBI Taxonomy" id="2593663"/>
    <lineage>
        <taxon>Bacteria</taxon>
        <taxon>Bacillati</taxon>
        <taxon>Actinomycetota</taxon>
        <taxon>Actinomycetes</taxon>
        <taxon>Micrococcales</taxon>
        <taxon>Promicromonosporaceae</taxon>
        <taxon>Myceligenerans</taxon>
    </lineage>
</organism>
<evidence type="ECO:0000313" key="3">
    <source>
        <dbReference type="Proteomes" id="UP000675409"/>
    </source>
</evidence>
<dbReference type="EMBL" id="JABBYC010000007">
    <property type="protein sequence ID" value="MBL0885977.1"/>
    <property type="molecule type" value="Genomic_DNA"/>
</dbReference>
<dbReference type="PANTHER" id="PTHR43194">
    <property type="entry name" value="HYDROLASE ALPHA/BETA FOLD FAMILY"/>
    <property type="match status" value="1"/>
</dbReference>
<protein>
    <submittedName>
        <fullName evidence="2">Alpha/beta hydrolase</fullName>
    </submittedName>
</protein>
<dbReference type="Gene3D" id="3.40.50.1820">
    <property type="entry name" value="alpha/beta hydrolase"/>
    <property type="match status" value="1"/>
</dbReference>
<sequence>MSTVIFVHGLWLHATSWDPWIEHFTAAGHEAHAPGWPGTLPTVEETRAHPESVGGYGIDDVVRHYADHVATLDEPVVAVGHSFGGLVVQRLLAERHVAAAVAVDPAPVRGNIVLPPSSLRVASVALRNPANFRGAVSLTPSEFAYGFGNELDEAECTELYERWTVPSPGRPLFEDAAANLVPSSPAAVDFSAERGPLLLVAGGMDHTVPASLTRTAHKLYSRNSHEVTDLVELVDRGHSLTVDHGWSEVADIAIDWIKEAGL</sequence>
<evidence type="ECO:0000313" key="2">
    <source>
        <dbReference type="EMBL" id="MBL0885977.1"/>
    </source>
</evidence>
<dbReference type="GO" id="GO:0016787">
    <property type="term" value="F:hydrolase activity"/>
    <property type="evidence" value="ECO:0007669"/>
    <property type="project" value="UniProtKB-KW"/>
</dbReference>
<name>A0ABS1LK74_9MICO</name>
<dbReference type="InterPro" id="IPR029058">
    <property type="entry name" value="AB_hydrolase_fold"/>
</dbReference>
<evidence type="ECO:0000259" key="1">
    <source>
        <dbReference type="Pfam" id="PF12697"/>
    </source>
</evidence>
<dbReference type="InterPro" id="IPR050228">
    <property type="entry name" value="Carboxylesterase_BioH"/>
</dbReference>
<accession>A0ABS1LK74</accession>
<keyword evidence="3" id="KW-1185">Reference proteome</keyword>
<comment type="caution">
    <text evidence="2">The sequence shown here is derived from an EMBL/GenBank/DDBJ whole genome shotgun (WGS) entry which is preliminary data.</text>
</comment>
<gene>
    <name evidence="2" type="ORF">HGK34_06750</name>
</gene>
<feature type="domain" description="AB hydrolase-1" evidence="1">
    <location>
        <begin position="4"/>
        <end position="251"/>
    </location>
</feature>
<dbReference type="InterPro" id="IPR000073">
    <property type="entry name" value="AB_hydrolase_1"/>
</dbReference>
<dbReference type="Proteomes" id="UP000675409">
    <property type="component" value="Unassembled WGS sequence"/>
</dbReference>
<reference evidence="2 3" key="1">
    <citation type="journal article" date="2021" name="Arch. Microbiol.">
        <title>Myceligenerans indicum sp. nov., an actinobacterium isolated from mangrove sediment of Sundarbans, India.</title>
        <authorList>
            <person name="Asha K."/>
            <person name="Bhadury P."/>
        </authorList>
    </citation>
    <scope>NUCLEOTIDE SEQUENCE [LARGE SCALE GENOMIC DNA]</scope>
    <source>
        <strain evidence="2 3">I2</strain>
    </source>
</reference>
<proteinExistence type="predicted"/>
<dbReference type="RefSeq" id="WP_201845820.1">
    <property type="nucleotide sequence ID" value="NZ_JABBYC010000007.1"/>
</dbReference>
<dbReference type="Pfam" id="PF12697">
    <property type="entry name" value="Abhydrolase_6"/>
    <property type="match status" value="1"/>
</dbReference>